<reference evidence="1" key="2">
    <citation type="journal article" date="2024" name="Plant">
        <title>Genomic evolution and insights into agronomic trait innovations of Sesamum species.</title>
        <authorList>
            <person name="Miao H."/>
            <person name="Wang L."/>
            <person name="Qu L."/>
            <person name="Liu H."/>
            <person name="Sun Y."/>
            <person name="Le M."/>
            <person name="Wang Q."/>
            <person name="Wei S."/>
            <person name="Zheng Y."/>
            <person name="Lin W."/>
            <person name="Duan Y."/>
            <person name="Cao H."/>
            <person name="Xiong S."/>
            <person name="Wang X."/>
            <person name="Wei L."/>
            <person name="Li C."/>
            <person name="Ma Q."/>
            <person name="Ju M."/>
            <person name="Zhao R."/>
            <person name="Li G."/>
            <person name="Mu C."/>
            <person name="Tian Q."/>
            <person name="Mei H."/>
            <person name="Zhang T."/>
            <person name="Gao T."/>
            <person name="Zhang H."/>
        </authorList>
    </citation>
    <scope>NUCLEOTIDE SEQUENCE</scope>
    <source>
        <strain evidence="1">3651</strain>
    </source>
</reference>
<proteinExistence type="predicted"/>
<name>A0AAE1XNT6_9LAMI</name>
<reference evidence="1" key="1">
    <citation type="submission" date="2020-06" db="EMBL/GenBank/DDBJ databases">
        <authorList>
            <person name="Li T."/>
            <person name="Hu X."/>
            <person name="Zhang T."/>
            <person name="Song X."/>
            <person name="Zhang H."/>
            <person name="Dai N."/>
            <person name="Sheng W."/>
            <person name="Hou X."/>
            <person name="Wei L."/>
        </authorList>
    </citation>
    <scope>NUCLEOTIDE SEQUENCE</scope>
    <source>
        <strain evidence="1">3651</strain>
        <tissue evidence="1">Leaf</tissue>
    </source>
</reference>
<gene>
    <name evidence="1" type="ORF">Salat_2582000</name>
</gene>
<dbReference type="EMBL" id="JACGWO010000011">
    <property type="protein sequence ID" value="KAK4414751.1"/>
    <property type="molecule type" value="Genomic_DNA"/>
</dbReference>
<dbReference type="AlphaFoldDB" id="A0AAE1XNT6"/>
<protein>
    <submittedName>
        <fullName evidence="1">Uncharacterized protein</fullName>
    </submittedName>
</protein>
<accession>A0AAE1XNT6</accession>
<evidence type="ECO:0000313" key="1">
    <source>
        <dbReference type="EMBL" id="KAK4414751.1"/>
    </source>
</evidence>
<sequence>MLLPSPRESFFFLVYINDSPLIWVKKRTTGKERSLRQGRIPILMPRKFREAFFNKEFLRPVRNRTTFGVKGRPFSFILSPQRCGPLGVGSARQLSLLQALPRAFVLRGTLKALQPLELVDSRLVSPSRSLIDIFRFSVSSDEQL</sequence>
<organism evidence="1 2">
    <name type="scientific">Sesamum alatum</name>
    <dbReference type="NCBI Taxonomy" id="300844"/>
    <lineage>
        <taxon>Eukaryota</taxon>
        <taxon>Viridiplantae</taxon>
        <taxon>Streptophyta</taxon>
        <taxon>Embryophyta</taxon>
        <taxon>Tracheophyta</taxon>
        <taxon>Spermatophyta</taxon>
        <taxon>Magnoliopsida</taxon>
        <taxon>eudicotyledons</taxon>
        <taxon>Gunneridae</taxon>
        <taxon>Pentapetalae</taxon>
        <taxon>asterids</taxon>
        <taxon>lamiids</taxon>
        <taxon>Lamiales</taxon>
        <taxon>Pedaliaceae</taxon>
        <taxon>Sesamum</taxon>
    </lineage>
</organism>
<comment type="caution">
    <text evidence="1">The sequence shown here is derived from an EMBL/GenBank/DDBJ whole genome shotgun (WGS) entry which is preliminary data.</text>
</comment>
<keyword evidence="2" id="KW-1185">Reference proteome</keyword>
<evidence type="ECO:0000313" key="2">
    <source>
        <dbReference type="Proteomes" id="UP001293254"/>
    </source>
</evidence>
<dbReference type="Proteomes" id="UP001293254">
    <property type="component" value="Unassembled WGS sequence"/>
</dbReference>